<accession>D5BSQ3</accession>
<dbReference type="Gene3D" id="3.30.70.1520">
    <property type="entry name" value="Heterotetrameric sarcosine oxidase"/>
    <property type="match status" value="1"/>
</dbReference>
<dbReference type="HOGENOM" id="CLU_114076_0_0_5"/>
<dbReference type="Pfam" id="PF04268">
    <property type="entry name" value="SoxG"/>
    <property type="match status" value="1"/>
</dbReference>
<dbReference type="STRING" id="488538.SAR116_1057"/>
<dbReference type="Proteomes" id="UP000007460">
    <property type="component" value="Chromosome"/>
</dbReference>
<dbReference type="SUPFAM" id="SSF103025">
    <property type="entry name" value="Folate-binding domain"/>
    <property type="match status" value="1"/>
</dbReference>
<evidence type="ECO:0000256" key="1">
    <source>
        <dbReference type="SAM" id="MobiDB-lite"/>
    </source>
</evidence>
<dbReference type="eggNOG" id="COG4583">
    <property type="taxonomic scope" value="Bacteria"/>
</dbReference>
<dbReference type="OrthoDB" id="9814782at2"/>
<organism evidence="2 3">
    <name type="scientific">Puniceispirillum marinum (strain IMCC1322)</name>
    <dbReference type="NCBI Taxonomy" id="488538"/>
    <lineage>
        <taxon>Bacteria</taxon>
        <taxon>Pseudomonadati</taxon>
        <taxon>Pseudomonadota</taxon>
        <taxon>Alphaproteobacteria</taxon>
        <taxon>Candidatus Puniceispirillales</taxon>
        <taxon>Candidatus Puniceispirillaceae</taxon>
        <taxon>Candidatus Puniceispirillum</taxon>
    </lineage>
</organism>
<reference evidence="2 3" key="1">
    <citation type="journal article" date="2010" name="J. Bacteriol.">
        <title>Complete genome sequence of "Candidatus Puniceispirillum marinum" IMCC1322, a representative of the SAR116 clade in the Alphaproteobacteria.</title>
        <authorList>
            <person name="Oh H.M."/>
            <person name="Kwon K.K."/>
            <person name="Kang I."/>
            <person name="Kang S.G."/>
            <person name="Lee J.H."/>
            <person name="Kim S.J."/>
            <person name="Cho J.C."/>
        </authorList>
    </citation>
    <scope>NUCLEOTIDE SEQUENCE [LARGE SCALE GENOMIC DNA]</scope>
    <source>
        <strain evidence="2 3">IMCC1322</strain>
    </source>
</reference>
<protein>
    <submittedName>
        <fullName evidence="2">Sarcosine oxidase gamma subunit</fullName>
        <ecNumber evidence="2">1.5.3.1</ecNumber>
    </submittedName>
</protein>
<gene>
    <name evidence="2" type="ordered locus">SAR116_1057</name>
</gene>
<dbReference type="AlphaFoldDB" id="D5BSQ3"/>
<dbReference type="EC" id="1.5.3.1" evidence="2"/>
<keyword evidence="2" id="KW-0560">Oxidoreductase</keyword>
<name>D5BSQ3_PUNMI</name>
<evidence type="ECO:0000313" key="3">
    <source>
        <dbReference type="Proteomes" id="UP000007460"/>
    </source>
</evidence>
<dbReference type="InterPro" id="IPR027266">
    <property type="entry name" value="TrmE/GcvT-like"/>
</dbReference>
<dbReference type="EMBL" id="CP001751">
    <property type="protein sequence ID" value="ADE39300.1"/>
    <property type="molecule type" value="Genomic_DNA"/>
</dbReference>
<dbReference type="GO" id="GO:0008115">
    <property type="term" value="F:sarcosine oxidase activity"/>
    <property type="evidence" value="ECO:0007669"/>
    <property type="project" value="UniProtKB-EC"/>
</dbReference>
<dbReference type="RefSeq" id="WP_013045929.1">
    <property type="nucleotide sequence ID" value="NC_014010.1"/>
</dbReference>
<dbReference type="Gene3D" id="3.30.1360.120">
    <property type="entry name" value="Probable tRNA modification gtpase trme, domain 1"/>
    <property type="match status" value="1"/>
</dbReference>
<dbReference type="InterPro" id="IPR007375">
    <property type="entry name" value="SoxG"/>
</dbReference>
<feature type="region of interest" description="Disordered" evidence="1">
    <location>
        <begin position="1"/>
        <end position="28"/>
    </location>
</feature>
<proteinExistence type="predicted"/>
<evidence type="ECO:0000313" key="2">
    <source>
        <dbReference type="EMBL" id="ADE39300.1"/>
    </source>
</evidence>
<keyword evidence="3" id="KW-1185">Reference proteome</keyword>
<dbReference type="KEGG" id="apb:SAR116_1057"/>
<sequence length="202" mass="21575">MANNAVQIPGRTPMSGRDDITIPNPDGGKIGLQMRELKHLGKLNMRGGKGINPIVNTATGCNLPRKANSYVSAGERHVMWLGPDEFLILCEAGKESDLHGIISAEIKNGQRAAVTNVTDSLCAFRLSGPALLKVLAKGCALDLHPSQFTAGQTAQTMLSHAAVTMMAMPDGSMTILCRTSFAAYLLDWIADASLEYGFNFKA</sequence>